<dbReference type="GO" id="GO:0005794">
    <property type="term" value="C:Golgi apparatus"/>
    <property type="evidence" value="ECO:0007669"/>
    <property type="project" value="UniProtKB-SubCell"/>
</dbReference>
<feature type="region of interest" description="Disordered" evidence="15">
    <location>
        <begin position="156"/>
        <end position="210"/>
    </location>
</feature>
<dbReference type="InterPro" id="IPR032038">
    <property type="entry name" value="APC_N"/>
</dbReference>
<dbReference type="GO" id="GO:0001708">
    <property type="term" value="P:cell fate specification"/>
    <property type="evidence" value="ECO:0007669"/>
    <property type="project" value="TreeGrafter"/>
</dbReference>
<dbReference type="InterPro" id="IPR026831">
    <property type="entry name" value="APC_dom"/>
</dbReference>
<feature type="compositionally biased region" description="Basic and acidic residues" evidence="15">
    <location>
        <begin position="1619"/>
        <end position="1631"/>
    </location>
</feature>
<evidence type="ECO:0000259" key="17">
    <source>
        <dbReference type="Pfam" id="PF16689"/>
    </source>
</evidence>
<dbReference type="SUPFAM" id="SSF48371">
    <property type="entry name" value="ARM repeat"/>
    <property type="match status" value="1"/>
</dbReference>
<dbReference type="InterPro" id="IPR026818">
    <property type="entry name" value="Apc_fam"/>
</dbReference>
<feature type="compositionally biased region" description="Basic and acidic residues" evidence="15">
    <location>
        <begin position="2313"/>
        <end position="2324"/>
    </location>
</feature>
<feature type="compositionally biased region" description="Low complexity" evidence="15">
    <location>
        <begin position="1773"/>
        <end position="1782"/>
    </location>
</feature>
<dbReference type="GO" id="GO:0030877">
    <property type="term" value="C:beta-catenin destruction complex"/>
    <property type="evidence" value="ECO:0007669"/>
    <property type="project" value="TreeGrafter"/>
</dbReference>
<keyword evidence="10" id="KW-0333">Golgi apparatus</keyword>
<dbReference type="RefSeq" id="XP_044943594.1">
    <property type="nucleotide sequence ID" value="XM_045087659.1"/>
</dbReference>
<dbReference type="Gene3D" id="1.25.10.10">
    <property type="entry name" value="Leucine-rich Repeat Variant"/>
    <property type="match status" value="1"/>
</dbReference>
<evidence type="ECO:0000256" key="5">
    <source>
        <dbReference type="ARBA" id="ARBA00022490"/>
    </source>
</evidence>
<keyword evidence="11" id="KW-0175">Coiled coil</keyword>
<dbReference type="GO" id="GO:0007026">
    <property type="term" value="P:negative regulation of microtubule depolymerization"/>
    <property type="evidence" value="ECO:0007669"/>
    <property type="project" value="TreeGrafter"/>
</dbReference>
<comment type="function">
    <text evidence="13">Stabilizes microtubules and may regulate actin fiber dynamics through the activation of Rho family GTPases. May also function in Wnt signaling by promoting the rapid degradation of CTNNB1.</text>
</comment>
<dbReference type="GO" id="GO:0007399">
    <property type="term" value="P:nervous system development"/>
    <property type="evidence" value="ECO:0007669"/>
    <property type="project" value="TreeGrafter"/>
</dbReference>
<sequence length="2491" mass="262942">MLSPSCQSRPSLLAGAGGSSLGPWPCPALTHLHKAWLGPWGGADLAPAPPPPDSDVTSRTGCFTSKFSGSSRRGFLRPLYSGTCGGHGALDHGAPPSLGGGSPPFAHAVPEPARRRDVPLPPLVPALGPPLAVAMAPGLLPALRLAAAAASRIPHPPPLAVVSPSPRSGGAAWAGRDRALSAPEPSACAAKTPETRNPRPAAPPPAQPERDKALQELKMASSVAPYEQLVRQVEALKAENSHLRQELRDNSSHLSKLETETSGMKEVLKHLQGKLEQEAGVLVSLGQTDVLEQLKALQMDITSLYNLKFQPPALSPEPAARTPEESPVHGSGPSKDSFGELSRATVRLLEELDRERCFLLNEIEKEEKEKLWYYSQLQGLSKRLDELPHVETFSMQMDLIRQQLEFEAQHIRSLMEERFGTSDEMVQRAQIRASRLEQIDQELLSAQDRVPQTEAQALLAVKSVPVEEDPETEVPTHPDDGVPQPGNSKVEVVFWLLSMLATRDQEDTARTLLAMSSSPESCVAMRRSGCLPLLLQILHGAEAGNGSPGAPGAKDARMRANAALHNIVFSQPDQGLARKEMRVLHVLEQIRAYCETCWDWLRGRDDADGGGEGGGERAGAPVWGAPVPIEPQICQATCAVMKLSFDEEYRRAMNELGGLQAVADLLQVDYEMHKMTRDPLNLALRRYAGMTLTNLTFGDVANKATLCARRGCMEAIVAQLASESEELHQVVSSILRNLSWRADINSKKVLREVGSMTALMQCVLRASKESTLKSVLSALWNLSAHSTENKAAICQVDGALGFLVSTLTHKCQSNSLAIIESGGGILRNVSSLIATREDYRQVLRDHNCLQTLLQHLTSHSLTIVSNACGTLWNLSARSPRDQELLWDLGAVGMLRNLVHSKHKMIAMGSAAALRNLLAHRPAKYQTTATAVSPGACAPSLYVRKQRALEAELDTRHLAQALDHLEKQGLPEAEADAASKKPLPPLRHLDGLARDYASDSGCFDDDEAPSLAAVAATAEPASPAVLSLFLGSPFLQGQALARAPPARRSGPEAEKEASGEVAVAARAKAKLALAVARIDRLVEDISALHTSSDDSFSLSSGDPGQEAPREGRAQSCSPCRRPEGRRPEAGSRAHPLLRLKAAHASLSNDSLNSGSTGDGRCPREHTRSCPLAVLAEHREGSPSSQVRPSRLDLHLPGSQEPASRDGSAADACVRTIKLSPTYQHVPLFEGNPRAGMGSLAPGARKQAWLPMDGLSKVPEKLVAETVPLCLSRCSSLSSLSSAGRPGPSEAGDLDSDSSLEGLEEAGPSKADLDGAWLGPGAASLPVAIPAPQRGRGLGVEDTTPSSSSENCVQETPLVLSRCSSVSSLSSFESPSIASSVPSDPCSGLGSGTVSPSELPDSPGQTMPPSRSKTPPLAPAPPGERESTQFSLQWESYVKRFLDIADRRERCRLPSELDAGSVRFTVEKPDENFSCASSLSALALHEHYVQKDVELRLLPPACPERGGSGSGGGPGLHFAGHRRRDEAGGCLEGPAATDQELELLRECLGAAVPARLRKVASALVPGRRALPVPVYMLVPAPARGDNSCADSADGTPVTFSSATSLSDETLQGPPRDPPSGRSDRQKPAGREAPARQATGHRHRAWGAGRSPEQARGVGRSREGLELPLRQPSSACKDQDVFRPSPGRGDGALQSLCLTTPTEEAVYCFYDNDSDEEPSEAVVPPRRASAIPRAVKRERPAGRKEVQAAPKATPKATQAARAQPSLIADETPPCYSLSSSASSLSEPDPPEHPAGQPQALKPAANKGLGTAGGRHGPPSPRVQTGLLRRGANSAVPRRRFQASGSRRRKPQAAQPDKQPAEGPRECGDEAASSDHASDLDSVEWRAIQEGANSIVTWLHQAAAAATHEASSGSDSILSGSGLSGSSTLQPSLHRKGRGLQAGGPAGSTARPEKRDSALAQHSTSGPEKLRGAQKTTGRVPAVLRGRTVIYVPSPAPRAQPKGHPGTHVAPRKMGPPSPAQPGAPAKTPSPGQQRSRSLHRPGKSSELAALSPPQRSATPPARLAKAPSSGSSPASPASQAPTRRLPTGTQAAGPLPGPGAALVPQTPTRALLSKQHKTQKSPVRIPFMQRPARRGPPALARAAPEPGPRGRAAAEGSPGARGGRLGLVRVASARSSGSESSDRSGFRRQLTFIKESPGLLRRRRLELSTPEAARPASQGGSPRRSQPALPAVFLCSSRCDELRAAPRQAPVPQRAPAARPSPSERPARRPSSESPSRLPVRTPTAPPEAVKRYASLPHISVARRPDGAAPGAGADAARRSSDGEARLLPRVAAPGTTWRRIRDEDVPHILRSTLPATALPLMGAPSEEGPSGPPQRKTSDAVVQTEDFAATKTNSSTSPSLESRGPPQAAVCGPSTLTGSDVDGLGPPKAPTSAPFVHEGLGVAAGGFPTSRHGSPSRSARVPPFNYVPSPMAAAATDLATEKAPAAAPTSLLE</sequence>
<evidence type="ECO:0000256" key="8">
    <source>
        <dbReference type="ARBA" id="ARBA00022701"/>
    </source>
</evidence>
<evidence type="ECO:0000256" key="7">
    <source>
        <dbReference type="ARBA" id="ARBA00022687"/>
    </source>
</evidence>
<dbReference type="InterPro" id="IPR036149">
    <property type="entry name" value="APC_N_sf"/>
</dbReference>
<dbReference type="GO" id="GO:0005881">
    <property type="term" value="C:cytoplasmic microtubule"/>
    <property type="evidence" value="ECO:0007669"/>
    <property type="project" value="TreeGrafter"/>
</dbReference>
<keyword evidence="18" id="KW-1185">Reference proteome</keyword>
<organism evidence="18 19">
    <name type="scientific">Mustela putorius furo</name>
    <name type="common">European domestic ferret</name>
    <name type="synonym">Mustela furo</name>
    <dbReference type="NCBI Taxonomy" id="9669"/>
    <lineage>
        <taxon>Eukaryota</taxon>
        <taxon>Metazoa</taxon>
        <taxon>Chordata</taxon>
        <taxon>Craniata</taxon>
        <taxon>Vertebrata</taxon>
        <taxon>Euteleostomi</taxon>
        <taxon>Mammalia</taxon>
        <taxon>Eutheria</taxon>
        <taxon>Laurasiatheria</taxon>
        <taxon>Carnivora</taxon>
        <taxon>Caniformia</taxon>
        <taxon>Musteloidea</taxon>
        <taxon>Mustelidae</taxon>
        <taxon>Mustelinae</taxon>
        <taxon>Mustela</taxon>
    </lineage>
</organism>
<feature type="compositionally biased region" description="Low complexity" evidence="15">
    <location>
        <begin position="2132"/>
        <end position="2155"/>
    </location>
</feature>
<gene>
    <name evidence="19" type="primary">APC2</name>
</gene>
<protein>
    <recommendedName>
        <fullName evidence="14">Adenomatous polyposis coli protein 2</fullName>
    </recommendedName>
</protein>
<evidence type="ECO:0000259" key="16">
    <source>
        <dbReference type="Pfam" id="PF05956"/>
    </source>
</evidence>
<dbReference type="GO" id="GO:0090090">
    <property type="term" value="P:negative regulation of canonical Wnt signaling pathway"/>
    <property type="evidence" value="ECO:0007669"/>
    <property type="project" value="TreeGrafter"/>
</dbReference>
<dbReference type="InterPro" id="IPR041257">
    <property type="entry name" value="APC_rep"/>
</dbReference>
<feature type="region of interest" description="Disordered" evidence="15">
    <location>
        <begin position="1584"/>
        <end position="1691"/>
    </location>
</feature>
<evidence type="ECO:0000256" key="13">
    <source>
        <dbReference type="ARBA" id="ARBA00054133"/>
    </source>
</evidence>
<feature type="region of interest" description="Disordered" evidence="15">
    <location>
        <begin position="1277"/>
        <end position="1352"/>
    </location>
</feature>
<keyword evidence="6" id="KW-0597">Phosphoprotein</keyword>
<dbReference type="SUPFAM" id="SSF58050">
    <property type="entry name" value="N-terminal coiled coil domain from apc"/>
    <property type="match status" value="1"/>
</dbReference>
<feature type="compositionally biased region" description="Low complexity" evidence="15">
    <location>
        <begin position="1744"/>
        <end position="1761"/>
    </location>
</feature>
<accession>A0A8U0V854</accession>
<keyword evidence="5" id="KW-0963">Cytoplasm</keyword>
<dbReference type="InterPro" id="IPR000225">
    <property type="entry name" value="Armadillo"/>
</dbReference>
<evidence type="ECO:0000256" key="10">
    <source>
        <dbReference type="ARBA" id="ARBA00023034"/>
    </source>
</evidence>
<dbReference type="GO" id="GO:0007389">
    <property type="term" value="P:pattern specification process"/>
    <property type="evidence" value="ECO:0007669"/>
    <property type="project" value="TreeGrafter"/>
</dbReference>
<dbReference type="Pfam" id="PF05924">
    <property type="entry name" value="SAMP"/>
    <property type="match status" value="1"/>
</dbReference>
<feature type="region of interest" description="Disordered" evidence="15">
    <location>
        <begin position="1711"/>
        <end position="1881"/>
    </location>
</feature>
<evidence type="ECO:0000256" key="9">
    <source>
        <dbReference type="ARBA" id="ARBA00022737"/>
    </source>
</evidence>
<dbReference type="GO" id="GO:0048471">
    <property type="term" value="C:perinuclear region of cytoplasm"/>
    <property type="evidence" value="ECO:0007669"/>
    <property type="project" value="UniProtKB-SubCell"/>
</dbReference>
<feature type="compositionally biased region" description="Low complexity" evidence="15">
    <location>
        <begin position="1898"/>
        <end position="1928"/>
    </location>
</feature>
<keyword evidence="8" id="KW-0493">Microtubule</keyword>
<dbReference type="GeneID" id="101673283"/>
<reference evidence="19" key="1">
    <citation type="submission" date="2025-08" db="UniProtKB">
        <authorList>
            <consortium name="RefSeq"/>
        </authorList>
    </citation>
    <scope>IDENTIFICATION</scope>
    <source>
        <tissue evidence="19">Brain</tissue>
    </source>
</reference>
<feature type="compositionally biased region" description="Polar residues" evidence="15">
    <location>
        <begin position="2388"/>
        <end position="2398"/>
    </location>
</feature>
<dbReference type="InterPro" id="IPR009223">
    <property type="entry name" value="APC_rpt"/>
</dbReference>
<evidence type="ECO:0000313" key="19">
    <source>
        <dbReference type="RefSeq" id="XP_044943594.1"/>
    </source>
</evidence>
<name>A0A8U0V854_MUSPF</name>
<dbReference type="CTD" id="10297"/>
<feature type="compositionally biased region" description="Low complexity" evidence="15">
    <location>
        <begin position="2242"/>
        <end position="2258"/>
    </location>
</feature>
<feature type="domain" description="Adenomatous polyposis coli protein basic" evidence="16">
    <location>
        <begin position="1979"/>
        <end position="2303"/>
    </location>
</feature>
<evidence type="ECO:0000256" key="14">
    <source>
        <dbReference type="ARBA" id="ARBA00072462"/>
    </source>
</evidence>
<dbReference type="SMART" id="SM00185">
    <property type="entry name" value="ARM"/>
    <property type="match status" value="7"/>
</dbReference>
<keyword evidence="7" id="KW-0879">Wnt signaling pathway</keyword>
<keyword evidence="12" id="KW-0206">Cytoskeleton</keyword>
<feature type="compositionally biased region" description="Low complexity" evidence="15">
    <location>
        <begin position="2163"/>
        <end position="2176"/>
    </location>
</feature>
<dbReference type="GO" id="GO:0008017">
    <property type="term" value="F:microtubule binding"/>
    <property type="evidence" value="ECO:0007669"/>
    <property type="project" value="InterPro"/>
</dbReference>
<feature type="region of interest" description="Disordered" evidence="15">
    <location>
        <begin position="1371"/>
        <end position="1427"/>
    </location>
</feature>
<dbReference type="PANTHER" id="PTHR12607">
    <property type="entry name" value="ADENOMATOUS POLYPOSIS COLI PROTEIN FAMILY"/>
    <property type="match status" value="1"/>
</dbReference>
<feature type="compositionally biased region" description="Polar residues" evidence="15">
    <location>
        <begin position="1144"/>
        <end position="1154"/>
    </location>
</feature>
<feature type="compositionally biased region" description="Basic and acidic residues" evidence="15">
    <location>
        <begin position="1732"/>
        <end position="1743"/>
    </location>
</feature>
<dbReference type="Pfam" id="PF18797">
    <property type="entry name" value="APC_rep"/>
    <property type="match status" value="1"/>
</dbReference>
<dbReference type="Pfam" id="PF00514">
    <property type="entry name" value="Arm"/>
    <property type="match status" value="1"/>
</dbReference>
<comment type="subcellular location">
    <subcellularLocation>
        <location evidence="1">Cytoplasm</location>
        <location evidence="1">Cytoskeleton</location>
    </subcellularLocation>
    <subcellularLocation>
        <location evidence="3">Cytoplasm</location>
        <location evidence="3">Perinuclear region</location>
    </subcellularLocation>
    <subcellularLocation>
        <location evidence="2">Golgi apparatus</location>
    </subcellularLocation>
</comment>
<dbReference type="Pfam" id="PF16689">
    <property type="entry name" value="APC_N_CC"/>
    <property type="match status" value="1"/>
</dbReference>
<evidence type="ECO:0000256" key="6">
    <source>
        <dbReference type="ARBA" id="ARBA00022553"/>
    </source>
</evidence>
<dbReference type="InterPro" id="IPR009234">
    <property type="entry name" value="APC_basic_dom"/>
</dbReference>
<dbReference type="InterPro" id="IPR016024">
    <property type="entry name" value="ARM-type_fold"/>
</dbReference>
<feature type="region of interest" description="Disordered" evidence="15">
    <location>
        <begin position="314"/>
        <end position="338"/>
    </location>
</feature>
<feature type="region of interest" description="Disordered" evidence="15">
    <location>
        <begin position="1090"/>
        <end position="1208"/>
    </location>
</feature>
<feature type="compositionally biased region" description="Low complexity" evidence="15">
    <location>
        <begin position="2063"/>
        <end position="2099"/>
    </location>
</feature>
<evidence type="ECO:0000256" key="4">
    <source>
        <dbReference type="ARBA" id="ARBA00009051"/>
    </source>
</evidence>
<feature type="compositionally biased region" description="Basic residues" evidence="15">
    <location>
        <begin position="1833"/>
        <end position="1847"/>
    </location>
</feature>
<evidence type="ECO:0000256" key="3">
    <source>
        <dbReference type="ARBA" id="ARBA00004556"/>
    </source>
</evidence>
<dbReference type="Pfam" id="PF16629">
    <property type="entry name" value="Arm_APC_u3"/>
    <property type="match status" value="1"/>
</dbReference>
<feature type="region of interest" description="Disordered" evidence="15">
    <location>
        <begin position="1898"/>
        <end position="2226"/>
    </location>
</feature>
<dbReference type="InterPro" id="IPR009224">
    <property type="entry name" value="SAMP"/>
</dbReference>
<dbReference type="FunFam" id="1.25.10.10:FF:000035">
    <property type="entry name" value="adenomatous polyposis coli protein 2"/>
    <property type="match status" value="1"/>
</dbReference>
<comment type="similarity">
    <text evidence="4">Belongs to the adenomatous polyposis coli (APC) family.</text>
</comment>
<dbReference type="GO" id="GO:0016342">
    <property type="term" value="C:catenin complex"/>
    <property type="evidence" value="ECO:0007669"/>
    <property type="project" value="TreeGrafter"/>
</dbReference>
<dbReference type="GO" id="GO:0016477">
    <property type="term" value="P:cell migration"/>
    <property type="evidence" value="ECO:0007669"/>
    <property type="project" value="TreeGrafter"/>
</dbReference>
<evidence type="ECO:0000256" key="1">
    <source>
        <dbReference type="ARBA" id="ARBA00004245"/>
    </source>
</evidence>
<dbReference type="InterPro" id="IPR011989">
    <property type="entry name" value="ARM-like"/>
</dbReference>
<feature type="compositionally biased region" description="Polar residues" evidence="15">
    <location>
        <begin position="1341"/>
        <end position="1352"/>
    </location>
</feature>
<dbReference type="Pfam" id="PF05956">
    <property type="entry name" value="APC_basic"/>
    <property type="match status" value="1"/>
</dbReference>
<proteinExistence type="inferred from homology"/>
<feature type="compositionally biased region" description="Polar residues" evidence="15">
    <location>
        <begin position="1595"/>
        <end position="1607"/>
    </location>
</feature>
<feature type="region of interest" description="Disordered" evidence="15">
    <location>
        <begin position="465"/>
        <end position="485"/>
    </location>
</feature>
<keyword evidence="9" id="KW-0677">Repeat</keyword>
<dbReference type="PANTHER" id="PTHR12607:SF3">
    <property type="entry name" value="ADENOMATOUS POLYPOSIS COLI PROTEIN 2"/>
    <property type="match status" value="1"/>
</dbReference>
<dbReference type="GO" id="GO:0008013">
    <property type="term" value="F:beta-catenin binding"/>
    <property type="evidence" value="ECO:0007669"/>
    <property type="project" value="InterPro"/>
</dbReference>
<dbReference type="GO" id="GO:0045295">
    <property type="term" value="F:gamma-catenin binding"/>
    <property type="evidence" value="ECO:0007669"/>
    <property type="project" value="TreeGrafter"/>
</dbReference>
<dbReference type="FunFam" id="1.20.5.10:FF:000003">
    <property type="entry name" value="Adenomatous polyposis coli protein 2"/>
    <property type="match status" value="1"/>
</dbReference>
<evidence type="ECO:0000256" key="2">
    <source>
        <dbReference type="ARBA" id="ARBA00004555"/>
    </source>
</evidence>
<feature type="domain" description="Adenomatous polyposis coli N-terminal dimerisation" evidence="17">
    <location>
        <begin position="224"/>
        <end position="275"/>
    </location>
</feature>
<feature type="compositionally biased region" description="Acidic residues" evidence="15">
    <location>
        <begin position="1290"/>
        <end position="1302"/>
    </location>
</feature>
<evidence type="ECO:0000256" key="11">
    <source>
        <dbReference type="ARBA" id="ARBA00023054"/>
    </source>
</evidence>
<evidence type="ECO:0000313" key="18">
    <source>
        <dbReference type="Proteomes" id="UP000000715"/>
    </source>
</evidence>
<evidence type="ECO:0000256" key="15">
    <source>
        <dbReference type="SAM" id="MobiDB-lite"/>
    </source>
</evidence>
<dbReference type="GO" id="GO:0016055">
    <property type="term" value="P:Wnt signaling pathway"/>
    <property type="evidence" value="ECO:0007669"/>
    <property type="project" value="UniProtKB-KW"/>
</dbReference>
<dbReference type="SUPFAM" id="SSF82931">
    <property type="entry name" value="Tumor suppressor gene product Apc"/>
    <property type="match status" value="1"/>
</dbReference>
<feature type="compositionally biased region" description="Low complexity" evidence="15">
    <location>
        <begin position="2269"/>
        <end position="2278"/>
    </location>
</feature>
<feature type="compositionally biased region" description="Polar residues" evidence="15">
    <location>
        <begin position="1401"/>
        <end position="1411"/>
    </location>
</feature>
<feature type="compositionally biased region" description="Low complexity" evidence="15">
    <location>
        <begin position="1092"/>
        <end position="1101"/>
    </location>
</feature>
<dbReference type="FunFam" id="1.10.287.450:FF:000002">
    <property type="entry name" value="adenomatous polyposis coli protein 2"/>
    <property type="match status" value="1"/>
</dbReference>
<dbReference type="Gene3D" id="1.20.5.10">
    <property type="match status" value="1"/>
</dbReference>
<dbReference type="Gene3D" id="1.10.287.450">
    <property type="entry name" value="Helix hairpin bin"/>
    <property type="match status" value="1"/>
</dbReference>
<feature type="compositionally biased region" description="Low complexity" evidence="15">
    <location>
        <begin position="1371"/>
        <end position="1381"/>
    </location>
</feature>
<dbReference type="Pfam" id="PF05923">
    <property type="entry name" value="APC_r"/>
    <property type="match status" value="2"/>
</dbReference>
<feature type="compositionally biased region" description="Basic and acidic residues" evidence="15">
    <location>
        <begin position="1855"/>
        <end position="1864"/>
    </location>
</feature>
<dbReference type="GO" id="GO:0120025">
    <property type="term" value="C:plasma membrane bounded cell projection"/>
    <property type="evidence" value="ECO:0007669"/>
    <property type="project" value="UniProtKB-ARBA"/>
</dbReference>
<feature type="compositionally biased region" description="Basic and acidic residues" evidence="15">
    <location>
        <begin position="1119"/>
        <end position="1130"/>
    </location>
</feature>
<evidence type="ECO:0000256" key="12">
    <source>
        <dbReference type="ARBA" id="ARBA00023212"/>
    </source>
</evidence>
<feature type="region of interest" description="Disordered" evidence="15">
    <location>
        <begin position="2241"/>
        <end position="2434"/>
    </location>
</feature>
<dbReference type="Proteomes" id="UP000000715">
    <property type="component" value="Unplaced"/>
</dbReference>
<dbReference type="Pfam" id="PF11414">
    <property type="entry name" value="Suppressor_APC"/>
    <property type="match status" value="1"/>
</dbReference>